<dbReference type="Proteomes" id="UP000054698">
    <property type="component" value="Unassembled WGS sequence"/>
</dbReference>
<dbReference type="SUPFAM" id="SSF52317">
    <property type="entry name" value="Class I glutamine amidotransferase-like"/>
    <property type="match status" value="1"/>
</dbReference>
<feature type="domain" description="DJ-1/PfpI" evidence="1">
    <location>
        <begin position="7"/>
        <end position="169"/>
    </location>
</feature>
<dbReference type="OrthoDB" id="9803764at2"/>
<sequence>MAKTLGVLVYENCQPIDFIAPWEVFSLWKTIAEPINLYLISQDGGYVQCVNDILIKTHCDFERAPQLDYLIIPGGKGRINEVNNAKLISFIQKQAQNAQYILSICTGMFLLHKAGLLHDKLVTTYWRAMPEARLLSNVHVTEERMVKNGNIWLAAGVSSGIDLAFEFIAEIDGKEAAGKVQLLYENFPLHHAYCTENMAHSLPPYNDKEENALHLPRYILEYMKEYAR</sequence>
<dbReference type="STRING" id="453.Lfee_2400"/>
<proteinExistence type="predicted"/>
<dbReference type="EMBL" id="UASS01000007">
    <property type="protein sequence ID" value="SPX60199.1"/>
    <property type="molecule type" value="Genomic_DNA"/>
</dbReference>
<keyword evidence="4" id="KW-1185">Reference proteome</keyword>
<dbReference type="CDD" id="cd03139">
    <property type="entry name" value="GATase1_PfpI_2"/>
    <property type="match status" value="1"/>
</dbReference>
<dbReference type="PANTHER" id="PTHR43130:SF3">
    <property type="entry name" value="HTH-TYPE TRANSCRIPTIONAL REGULATOR RV1931C"/>
    <property type="match status" value="1"/>
</dbReference>
<dbReference type="InterPro" id="IPR029062">
    <property type="entry name" value="Class_I_gatase-like"/>
</dbReference>
<organism evidence="2 4">
    <name type="scientific">Legionella feeleii</name>
    <dbReference type="NCBI Taxonomy" id="453"/>
    <lineage>
        <taxon>Bacteria</taxon>
        <taxon>Pseudomonadati</taxon>
        <taxon>Pseudomonadota</taxon>
        <taxon>Gammaproteobacteria</taxon>
        <taxon>Legionellales</taxon>
        <taxon>Legionellaceae</taxon>
        <taxon>Legionella</taxon>
    </lineage>
</organism>
<accession>A0A0W0TKD0</accession>
<evidence type="ECO:0000313" key="4">
    <source>
        <dbReference type="Proteomes" id="UP000054698"/>
    </source>
</evidence>
<dbReference type="Proteomes" id="UP000251942">
    <property type="component" value="Unassembled WGS sequence"/>
</dbReference>
<reference evidence="3 5" key="2">
    <citation type="submission" date="2018-06" db="EMBL/GenBank/DDBJ databases">
        <authorList>
            <consortium name="Pathogen Informatics"/>
            <person name="Doyle S."/>
        </authorList>
    </citation>
    <scope>NUCLEOTIDE SEQUENCE [LARGE SCALE GENOMIC DNA]</scope>
    <source>
        <strain evidence="3 5">NCTC12022</strain>
    </source>
</reference>
<evidence type="ECO:0000313" key="3">
    <source>
        <dbReference type="EMBL" id="SPX60199.1"/>
    </source>
</evidence>
<dbReference type="RefSeq" id="WP_058447142.1">
    <property type="nucleotide sequence ID" value="NZ_CAAAHT010000019.1"/>
</dbReference>
<protein>
    <submittedName>
        <fullName evidence="2 3">ThiJ/PfpI family</fullName>
    </submittedName>
</protein>
<reference evidence="2 4" key="1">
    <citation type="submission" date="2015-11" db="EMBL/GenBank/DDBJ databases">
        <title>Genomic analysis of 38 Legionella species identifies large and diverse effector repertoires.</title>
        <authorList>
            <person name="Burstein D."/>
            <person name="Amaro F."/>
            <person name="Zusman T."/>
            <person name="Lifshitz Z."/>
            <person name="Cohen O."/>
            <person name="Gilbert J.A."/>
            <person name="Pupko T."/>
            <person name="Shuman H.A."/>
            <person name="Segal G."/>
        </authorList>
    </citation>
    <scope>NUCLEOTIDE SEQUENCE [LARGE SCALE GENOMIC DNA]</scope>
    <source>
        <strain evidence="2 4">WO-44C</strain>
    </source>
</reference>
<dbReference type="PANTHER" id="PTHR43130">
    <property type="entry name" value="ARAC-FAMILY TRANSCRIPTIONAL REGULATOR"/>
    <property type="match status" value="1"/>
</dbReference>
<evidence type="ECO:0000313" key="5">
    <source>
        <dbReference type="Proteomes" id="UP000251942"/>
    </source>
</evidence>
<dbReference type="InterPro" id="IPR052158">
    <property type="entry name" value="INH-QAR"/>
</dbReference>
<name>A0A0W0TKD0_9GAMM</name>
<dbReference type="Pfam" id="PF01965">
    <property type="entry name" value="DJ-1_PfpI"/>
    <property type="match status" value="1"/>
</dbReference>
<dbReference type="InterPro" id="IPR002818">
    <property type="entry name" value="DJ-1/PfpI"/>
</dbReference>
<evidence type="ECO:0000259" key="1">
    <source>
        <dbReference type="Pfam" id="PF01965"/>
    </source>
</evidence>
<dbReference type="Gene3D" id="3.40.50.880">
    <property type="match status" value="1"/>
</dbReference>
<gene>
    <name evidence="2" type="ORF">Lfee_2400</name>
    <name evidence="3" type="ORF">NCTC12022_00915</name>
</gene>
<evidence type="ECO:0000313" key="2">
    <source>
        <dbReference type="EMBL" id="KTC96038.1"/>
    </source>
</evidence>
<dbReference type="PATRIC" id="fig|453.4.peg.2627"/>
<dbReference type="EMBL" id="LNYB01000082">
    <property type="protein sequence ID" value="KTC96038.1"/>
    <property type="molecule type" value="Genomic_DNA"/>
</dbReference>
<dbReference type="AlphaFoldDB" id="A0A0W0TKD0"/>